<dbReference type="OrthoDB" id="6759184at2759"/>
<dbReference type="AlphaFoldDB" id="A0A9P0AQD2"/>
<protein>
    <submittedName>
        <fullName evidence="1">Uncharacterized protein</fullName>
    </submittedName>
</protein>
<evidence type="ECO:0000313" key="2">
    <source>
        <dbReference type="Proteomes" id="UP001154078"/>
    </source>
</evidence>
<evidence type="ECO:0000313" key="1">
    <source>
        <dbReference type="EMBL" id="CAH0546067.1"/>
    </source>
</evidence>
<keyword evidence="2" id="KW-1185">Reference proteome</keyword>
<sequence length="169" mass="18921">MKKEKYHPYKIRLVQQLNEDDPDCRLQFCEIIMNLCNNNPHLAPDTCQVSTTGRQAGRQADNLTSICIKLQEGIGDNNREAAQRSVRPSLLQSWLGSLQTKHGEVLSKFVDDSANTSLDWAYAYHKIHEEHDKFGGQNNGFDDGKDGVGSIISDEFVQCTIGKRRLGAG</sequence>
<reference evidence="1" key="1">
    <citation type="submission" date="2021-12" db="EMBL/GenBank/DDBJ databases">
        <authorList>
            <person name="King R."/>
        </authorList>
    </citation>
    <scope>NUCLEOTIDE SEQUENCE</scope>
</reference>
<proteinExistence type="predicted"/>
<gene>
    <name evidence="1" type="ORF">MELIAE_LOCUS317</name>
</gene>
<name>A0A9P0AQD2_BRAAE</name>
<organism evidence="1 2">
    <name type="scientific">Brassicogethes aeneus</name>
    <name type="common">Rape pollen beetle</name>
    <name type="synonym">Meligethes aeneus</name>
    <dbReference type="NCBI Taxonomy" id="1431903"/>
    <lineage>
        <taxon>Eukaryota</taxon>
        <taxon>Metazoa</taxon>
        <taxon>Ecdysozoa</taxon>
        <taxon>Arthropoda</taxon>
        <taxon>Hexapoda</taxon>
        <taxon>Insecta</taxon>
        <taxon>Pterygota</taxon>
        <taxon>Neoptera</taxon>
        <taxon>Endopterygota</taxon>
        <taxon>Coleoptera</taxon>
        <taxon>Polyphaga</taxon>
        <taxon>Cucujiformia</taxon>
        <taxon>Nitidulidae</taxon>
        <taxon>Meligethinae</taxon>
        <taxon>Brassicogethes</taxon>
    </lineage>
</organism>
<dbReference type="EMBL" id="OV121132">
    <property type="protein sequence ID" value="CAH0546067.1"/>
    <property type="molecule type" value="Genomic_DNA"/>
</dbReference>
<dbReference type="Proteomes" id="UP001154078">
    <property type="component" value="Chromosome 1"/>
</dbReference>
<accession>A0A9P0AQD2</accession>